<dbReference type="GO" id="GO:0005829">
    <property type="term" value="C:cytosol"/>
    <property type="evidence" value="ECO:0007669"/>
    <property type="project" value="TreeGrafter"/>
</dbReference>
<dbReference type="InterPro" id="IPR029039">
    <property type="entry name" value="Flavoprotein-like_sf"/>
</dbReference>
<evidence type="ECO:0000313" key="2">
    <source>
        <dbReference type="EMBL" id="MBK7424177.1"/>
    </source>
</evidence>
<dbReference type="PANTHER" id="PTHR30543">
    <property type="entry name" value="CHROMATE REDUCTASE"/>
    <property type="match status" value="1"/>
</dbReference>
<dbReference type="PANTHER" id="PTHR30543:SF21">
    <property type="entry name" value="NAD(P)H-DEPENDENT FMN REDUCTASE LOT6"/>
    <property type="match status" value="1"/>
</dbReference>
<evidence type="ECO:0000259" key="1">
    <source>
        <dbReference type="Pfam" id="PF03358"/>
    </source>
</evidence>
<dbReference type="AlphaFoldDB" id="A0A9D7F8V7"/>
<gene>
    <name evidence="2" type="ORF">IPJ48_14480</name>
</gene>
<name>A0A9D7F8V7_9RHOO</name>
<feature type="domain" description="NADPH-dependent FMN reductase-like" evidence="1">
    <location>
        <begin position="3"/>
        <end position="155"/>
    </location>
</feature>
<protein>
    <submittedName>
        <fullName evidence="2">NAD(P)H-dependent oxidoreductase</fullName>
    </submittedName>
</protein>
<dbReference type="InterPro" id="IPR050712">
    <property type="entry name" value="NAD(P)H-dep_reductase"/>
</dbReference>
<dbReference type="Pfam" id="PF03358">
    <property type="entry name" value="FMN_red"/>
    <property type="match status" value="1"/>
</dbReference>
<evidence type="ECO:0000313" key="3">
    <source>
        <dbReference type="Proteomes" id="UP000886602"/>
    </source>
</evidence>
<dbReference type="InterPro" id="IPR005025">
    <property type="entry name" value="FMN_Rdtase-like_dom"/>
</dbReference>
<dbReference type="Gene3D" id="3.40.50.360">
    <property type="match status" value="1"/>
</dbReference>
<accession>A0A9D7F8V7</accession>
<dbReference type="GO" id="GO:0016491">
    <property type="term" value="F:oxidoreductase activity"/>
    <property type="evidence" value="ECO:0007669"/>
    <property type="project" value="InterPro"/>
</dbReference>
<proteinExistence type="predicted"/>
<comment type="caution">
    <text evidence="2">The sequence shown here is derived from an EMBL/GenBank/DDBJ whole genome shotgun (WGS) entry which is preliminary data.</text>
</comment>
<sequence>MKTKVLAISGSSRKDSVNKRLLEAATAIARTQGAEVNILDLRELALPLYDGDLEAASGGLPEGCIRLKQAIREHHALLIASPEYNGFFSPLLKNGIDWATRPQEGFPSPFPGKVAALLAASPGALGGIRGLPAVRILLSGIGVLVTPGQMSLPLAQQCFDEKGALINGQQQKMLEGVVSELLRTVRVD</sequence>
<dbReference type="GO" id="GO:0010181">
    <property type="term" value="F:FMN binding"/>
    <property type="evidence" value="ECO:0007669"/>
    <property type="project" value="TreeGrafter"/>
</dbReference>
<dbReference type="Proteomes" id="UP000886602">
    <property type="component" value="Unassembled WGS sequence"/>
</dbReference>
<organism evidence="2 3">
    <name type="scientific">Candidatus Propionivibrio dominans</name>
    <dbReference type="NCBI Taxonomy" id="2954373"/>
    <lineage>
        <taxon>Bacteria</taxon>
        <taxon>Pseudomonadati</taxon>
        <taxon>Pseudomonadota</taxon>
        <taxon>Betaproteobacteria</taxon>
        <taxon>Rhodocyclales</taxon>
        <taxon>Rhodocyclaceae</taxon>
        <taxon>Propionivibrio</taxon>
    </lineage>
</organism>
<dbReference type="SUPFAM" id="SSF52218">
    <property type="entry name" value="Flavoproteins"/>
    <property type="match status" value="1"/>
</dbReference>
<dbReference type="EMBL" id="JADJNC010000025">
    <property type="protein sequence ID" value="MBK7424177.1"/>
    <property type="molecule type" value="Genomic_DNA"/>
</dbReference>
<reference evidence="2" key="1">
    <citation type="submission" date="2020-10" db="EMBL/GenBank/DDBJ databases">
        <title>Connecting structure to function with the recovery of over 1000 high-quality activated sludge metagenome-assembled genomes encoding full-length rRNA genes using long-read sequencing.</title>
        <authorList>
            <person name="Singleton C.M."/>
            <person name="Petriglieri F."/>
            <person name="Kristensen J.M."/>
            <person name="Kirkegaard R.H."/>
            <person name="Michaelsen T.Y."/>
            <person name="Andersen M.H."/>
            <person name="Karst S.M."/>
            <person name="Dueholm M.S."/>
            <person name="Nielsen P.H."/>
            <person name="Albertsen M."/>
        </authorList>
    </citation>
    <scope>NUCLEOTIDE SEQUENCE</scope>
    <source>
        <strain evidence="2">EsbW_18-Q3-R4-48_MAXAC.044</strain>
    </source>
</reference>